<proteinExistence type="predicted"/>
<reference evidence="2" key="1">
    <citation type="submission" date="2021-01" db="EMBL/GenBank/DDBJ databases">
        <authorList>
            <consortium name="Genoscope - CEA"/>
            <person name="William W."/>
        </authorList>
    </citation>
    <scope>NUCLEOTIDE SEQUENCE</scope>
</reference>
<sequence length="439" mass="53110">MNQQLEEEQKEEGFNELNSESHNFCEEIQNGYRVQDNFSGDQSHQKQLTTSEQQLCKVTPTPPMIPIENFLMLDNQKYPTQFSDYEYRTEYQDQNNQQYQQEVRQDSITTGNLNNEEDSKQICKQLNINKKIKKTTLREKNKEKLSKLKEEKKNKPQYSKLKKSKFWNPYFIELYTQFYQFISKESWWYDIIKQAPNLIVYLICNYDKELNNVQWQRIVEELSKQYIDKVEQWPKYLSLNSPIKLIKKKLQLKQEDYQKLISQIKPIYFNEIKTKNVLEITYNLSLHWNDFKTLCKDREIDLNLENKHNESFENLNNGLNNQLVIKIDQQQYIESLIILVDQIKQHKEVQFTKKTIDFNITDIYNLYENNELKKQVELIFQSIKIGFKYYKRKMKTKSKQKKNKFLKYISTGDNDLNKIIFKHLKLVVMKVEEMKNSQK</sequence>
<dbReference type="AlphaFoldDB" id="A0A8S1QDZ3"/>
<evidence type="ECO:0000313" key="3">
    <source>
        <dbReference type="Proteomes" id="UP000688137"/>
    </source>
</evidence>
<organism evidence="2 3">
    <name type="scientific">Paramecium primaurelia</name>
    <dbReference type="NCBI Taxonomy" id="5886"/>
    <lineage>
        <taxon>Eukaryota</taxon>
        <taxon>Sar</taxon>
        <taxon>Alveolata</taxon>
        <taxon>Ciliophora</taxon>
        <taxon>Intramacronucleata</taxon>
        <taxon>Oligohymenophorea</taxon>
        <taxon>Peniculida</taxon>
        <taxon>Parameciidae</taxon>
        <taxon>Paramecium</taxon>
    </lineage>
</organism>
<accession>A0A8S1QDZ3</accession>
<gene>
    <name evidence="2" type="ORF">PPRIM_AZ9-3.1.T1570093</name>
</gene>
<name>A0A8S1QDZ3_PARPR</name>
<comment type="caution">
    <text evidence="2">The sequence shown here is derived from an EMBL/GenBank/DDBJ whole genome shotgun (WGS) entry which is preliminary data.</text>
</comment>
<feature type="compositionally biased region" description="Acidic residues" evidence="1">
    <location>
        <begin position="1"/>
        <end position="10"/>
    </location>
</feature>
<evidence type="ECO:0000256" key="1">
    <source>
        <dbReference type="SAM" id="MobiDB-lite"/>
    </source>
</evidence>
<dbReference type="Proteomes" id="UP000688137">
    <property type="component" value="Unassembled WGS sequence"/>
</dbReference>
<keyword evidence="3" id="KW-1185">Reference proteome</keyword>
<dbReference type="EMBL" id="CAJJDM010000162">
    <property type="protein sequence ID" value="CAD8113992.1"/>
    <property type="molecule type" value="Genomic_DNA"/>
</dbReference>
<evidence type="ECO:0000313" key="2">
    <source>
        <dbReference type="EMBL" id="CAD8113992.1"/>
    </source>
</evidence>
<protein>
    <submittedName>
        <fullName evidence="2">Uncharacterized protein</fullName>
    </submittedName>
</protein>
<feature type="region of interest" description="Disordered" evidence="1">
    <location>
        <begin position="1"/>
        <end position="21"/>
    </location>
</feature>